<keyword evidence="9" id="KW-1185">Reference proteome</keyword>
<evidence type="ECO:0000256" key="5">
    <source>
        <dbReference type="ARBA" id="ARBA00023027"/>
    </source>
</evidence>
<dbReference type="Gene3D" id="3.20.170.30">
    <property type="match status" value="1"/>
</dbReference>
<dbReference type="EC" id="2.7.1.160" evidence="3"/>
<keyword evidence="5" id="KW-0520">NAD</keyword>
<evidence type="ECO:0000256" key="7">
    <source>
        <dbReference type="SAM" id="MobiDB-lite"/>
    </source>
</evidence>
<feature type="compositionally biased region" description="Basic and acidic residues" evidence="7">
    <location>
        <begin position="188"/>
        <end position="203"/>
    </location>
</feature>
<comment type="similarity">
    <text evidence="2">Belongs to the KptA/TPT1 family.</text>
</comment>
<comment type="caution">
    <text evidence="8">The sequence shown here is derived from an EMBL/GenBank/DDBJ whole genome shotgun (WGS) entry which is preliminary data.</text>
</comment>
<proteinExistence type="inferred from homology"/>
<feature type="compositionally biased region" description="Basic and acidic residues" evidence="7">
    <location>
        <begin position="469"/>
        <end position="495"/>
    </location>
</feature>
<feature type="region of interest" description="Disordered" evidence="7">
    <location>
        <begin position="1"/>
        <end position="101"/>
    </location>
</feature>
<sequence>MMSHIPGLTDITVGKSSKNQKKRDRKRRKREEEAKAQANDVIANPPAEKVSASSDQKELSPAAENINGPPPLQDLKISDRKPESRPVEPQVPTNKAVDDAKIDNNVAKIEVVSSENKRNLESDLAKESTEVAGNAPEAMDAASDKDATHSGPPSKQHVGANHDGYAGTSHQFYSSQQQHNRVQGSWRGQHDQQNRNRGRDFQHHGGHYHQNQGQQHPHMNKGNYEYNRNLEGSHDGYNRSHDYRDDLEPYDDWYPGDMEFSKELVRVLRHGKYKFLRLDEEGYISVRQILEDRKFIEQCGKRSFEEVRNIVDSNDKKRFELKEINGEWKIKATQGHTVKVQNLDLQPITNPKQYTDVYHGTYFEAWEKIKTTGLNRMKRNHIHFSIGLPGQNEVISGMRNSCEIVIKLDMEKAMKAGLKFFISSNKVILCEGDKKGRIHPKFFDMVMNVFPWQKLPFEVPADFKDDDDQTSRTKLSESVPRKQEGKGQESRESRRYGQQKGNQFKMDGHSRYGKHSDKRKPN</sequence>
<gene>
    <name evidence="8" type="ORF">CVLEPA_LOCUS25708</name>
</gene>
<dbReference type="InterPro" id="IPR042080">
    <property type="entry name" value="RNA_2'-PTrans_N"/>
</dbReference>
<feature type="compositionally biased region" description="Basic residues" evidence="7">
    <location>
        <begin position="511"/>
        <end position="522"/>
    </location>
</feature>
<feature type="region of interest" description="Disordered" evidence="7">
    <location>
        <begin position="117"/>
        <end position="239"/>
    </location>
</feature>
<name>A0ABP0GM30_CLALP</name>
<evidence type="ECO:0000256" key="3">
    <source>
        <dbReference type="ARBA" id="ARBA00012007"/>
    </source>
</evidence>
<keyword evidence="4" id="KW-0808">Transferase</keyword>
<reference evidence="8 9" key="1">
    <citation type="submission" date="2024-02" db="EMBL/GenBank/DDBJ databases">
        <authorList>
            <person name="Daric V."/>
            <person name="Darras S."/>
        </authorList>
    </citation>
    <scope>NUCLEOTIDE SEQUENCE [LARGE SCALE GENOMIC DNA]</scope>
</reference>
<dbReference type="Proteomes" id="UP001642483">
    <property type="component" value="Unassembled WGS sequence"/>
</dbReference>
<feature type="compositionally biased region" description="Basic residues" evidence="7">
    <location>
        <begin position="18"/>
        <end position="29"/>
    </location>
</feature>
<dbReference type="InterPro" id="IPR042081">
    <property type="entry name" value="RNA_2'-PTrans_C"/>
</dbReference>
<evidence type="ECO:0000313" key="8">
    <source>
        <dbReference type="EMBL" id="CAK8692443.1"/>
    </source>
</evidence>
<feature type="region of interest" description="Disordered" evidence="7">
    <location>
        <begin position="461"/>
        <end position="522"/>
    </location>
</feature>
<dbReference type="Gene3D" id="1.10.10.970">
    <property type="entry name" value="RNA 2'-phosphotransferase, Tpt1/KptA family, N-terminal domain"/>
    <property type="match status" value="1"/>
</dbReference>
<comment type="function">
    <text evidence="1">Catalyzes the last step of tRNA splicing, the transfer of the splice junction 2'-phosphate from ligated tRNA to NAD to produce ADP-ribose 1''-2'' cyclic phosphate.</text>
</comment>
<evidence type="ECO:0000256" key="4">
    <source>
        <dbReference type="ARBA" id="ARBA00022679"/>
    </source>
</evidence>
<evidence type="ECO:0000256" key="1">
    <source>
        <dbReference type="ARBA" id="ARBA00003343"/>
    </source>
</evidence>
<evidence type="ECO:0000256" key="6">
    <source>
        <dbReference type="ARBA" id="ARBA00047949"/>
    </source>
</evidence>
<dbReference type="PANTHER" id="PTHR12684">
    <property type="entry name" value="PUTATIVE PHOSPHOTRANSFERASE"/>
    <property type="match status" value="1"/>
</dbReference>
<evidence type="ECO:0000313" key="9">
    <source>
        <dbReference type="Proteomes" id="UP001642483"/>
    </source>
</evidence>
<feature type="compositionally biased region" description="Basic and acidic residues" evidence="7">
    <location>
        <begin position="117"/>
        <end position="129"/>
    </location>
</feature>
<dbReference type="SUPFAM" id="SSF56399">
    <property type="entry name" value="ADP-ribosylation"/>
    <property type="match status" value="1"/>
</dbReference>
<feature type="compositionally biased region" description="Polar residues" evidence="7">
    <location>
        <begin position="168"/>
        <end position="183"/>
    </location>
</feature>
<evidence type="ECO:0000256" key="2">
    <source>
        <dbReference type="ARBA" id="ARBA00009836"/>
    </source>
</evidence>
<dbReference type="Pfam" id="PF01885">
    <property type="entry name" value="PTS_2-RNA"/>
    <property type="match status" value="1"/>
</dbReference>
<dbReference type="PANTHER" id="PTHR12684:SF2">
    <property type="entry name" value="TRNA 2'-PHOSPHOTRANSFERASE 1"/>
    <property type="match status" value="1"/>
</dbReference>
<accession>A0ABP0GM30</accession>
<organism evidence="8 9">
    <name type="scientific">Clavelina lepadiformis</name>
    <name type="common">Light-bulb sea squirt</name>
    <name type="synonym">Ascidia lepadiformis</name>
    <dbReference type="NCBI Taxonomy" id="159417"/>
    <lineage>
        <taxon>Eukaryota</taxon>
        <taxon>Metazoa</taxon>
        <taxon>Chordata</taxon>
        <taxon>Tunicata</taxon>
        <taxon>Ascidiacea</taxon>
        <taxon>Aplousobranchia</taxon>
        <taxon>Clavelinidae</taxon>
        <taxon>Clavelina</taxon>
    </lineage>
</organism>
<feature type="compositionally biased region" description="Basic and acidic residues" evidence="7">
    <location>
        <begin position="76"/>
        <end position="86"/>
    </location>
</feature>
<dbReference type="InterPro" id="IPR002745">
    <property type="entry name" value="Ptrans_KptA/Tpt1"/>
</dbReference>
<comment type="catalytic activity">
    <reaction evidence="6">
        <text>2'-phospho-[ligated tRNA] + NAD(+) = mature tRNA + ADP-alpha-D-ribose 1'',2''-cyclic phosphate + nicotinamide</text>
        <dbReference type="Rhea" id="RHEA:23324"/>
        <dbReference type="Rhea" id="RHEA-COMP:11106"/>
        <dbReference type="Rhea" id="RHEA-COMP:11107"/>
        <dbReference type="ChEBI" id="CHEBI:17154"/>
        <dbReference type="ChEBI" id="CHEBI:57540"/>
        <dbReference type="ChEBI" id="CHEBI:76596"/>
        <dbReference type="ChEBI" id="CHEBI:82883"/>
        <dbReference type="ChEBI" id="CHEBI:85027"/>
        <dbReference type="EC" id="2.7.1.160"/>
    </reaction>
</comment>
<dbReference type="EMBL" id="CAWYQH010000130">
    <property type="protein sequence ID" value="CAK8692443.1"/>
    <property type="molecule type" value="Genomic_DNA"/>
</dbReference>
<protein>
    <recommendedName>
        <fullName evidence="3">2'-phosphotransferase</fullName>
        <ecNumber evidence="3">2.7.1.160</ecNumber>
    </recommendedName>
</protein>